<comment type="subcellular location">
    <subcellularLocation>
        <location evidence="1">Secreted</location>
    </subcellularLocation>
</comment>
<dbReference type="GO" id="GO:0005576">
    <property type="term" value="C:extracellular region"/>
    <property type="evidence" value="ECO:0007669"/>
    <property type="project" value="UniProtKB-SubCell"/>
</dbReference>
<gene>
    <name evidence="11" type="ORF">AaE_010392</name>
    <name evidence="12" type="ORF">DYB30_006742</name>
</gene>
<dbReference type="PANTHER" id="PTHR12990">
    <property type="entry name" value="ARMET-LIKE PROTEIN"/>
    <property type="match status" value="1"/>
</dbReference>
<comment type="caution">
    <text evidence="12">The sequence shown here is derived from an EMBL/GenBank/DDBJ whole genome shotgun (WGS) entry which is preliminary data.</text>
</comment>
<dbReference type="InterPro" id="IPR045332">
    <property type="entry name" value="ARMET_N"/>
</dbReference>
<evidence type="ECO:0000256" key="6">
    <source>
        <dbReference type="ARBA" id="ARBA00023157"/>
    </source>
</evidence>
<evidence type="ECO:0000259" key="9">
    <source>
        <dbReference type="Pfam" id="PF10208"/>
    </source>
</evidence>
<evidence type="ECO:0000256" key="4">
    <source>
        <dbReference type="ARBA" id="ARBA00022525"/>
    </source>
</evidence>
<dbReference type="EMBL" id="VJMI01016346">
    <property type="protein sequence ID" value="KAF0719918.1"/>
    <property type="molecule type" value="Genomic_DNA"/>
</dbReference>
<dbReference type="InterPro" id="IPR036361">
    <property type="entry name" value="SAP_dom_sf"/>
</dbReference>
<dbReference type="EMBL" id="QUTD01003248">
    <property type="protein sequence ID" value="RHY73542.1"/>
    <property type="molecule type" value="Genomic_DNA"/>
</dbReference>
<proteinExistence type="inferred from homology"/>
<feature type="domain" description="ARMET N-terminal" evidence="10">
    <location>
        <begin position="26"/>
        <end position="124"/>
    </location>
</feature>
<name>A0A397DZH9_APHAT</name>
<evidence type="ECO:0000313" key="12">
    <source>
        <dbReference type="EMBL" id="RHY73542.1"/>
    </source>
</evidence>
<feature type="domain" description="ARMET C-terminal" evidence="9">
    <location>
        <begin position="132"/>
        <end position="166"/>
    </location>
</feature>
<dbReference type="VEuPathDB" id="FungiDB:H257_05905"/>
<evidence type="ECO:0000313" key="14">
    <source>
        <dbReference type="Proteomes" id="UP000469452"/>
    </source>
</evidence>
<evidence type="ECO:0000259" key="10">
    <source>
        <dbReference type="Pfam" id="PF20145"/>
    </source>
</evidence>
<dbReference type="PANTHER" id="PTHR12990:SF5">
    <property type="entry name" value="MESENCEPHALIC ASTROCYTE-DERIVED NEUROTROPHIC FACTOR HOMOLOG"/>
    <property type="match status" value="1"/>
</dbReference>
<evidence type="ECO:0000256" key="3">
    <source>
        <dbReference type="ARBA" id="ARBA00014267"/>
    </source>
</evidence>
<keyword evidence="4" id="KW-0964">Secreted</keyword>
<evidence type="ECO:0000256" key="5">
    <source>
        <dbReference type="ARBA" id="ARBA00022729"/>
    </source>
</evidence>
<evidence type="ECO:0000256" key="2">
    <source>
        <dbReference type="ARBA" id="ARBA00005617"/>
    </source>
</evidence>
<dbReference type="SUPFAM" id="SSF68906">
    <property type="entry name" value="SAP domain"/>
    <property type="match status" value="1"/>
</dbReference>
<dbReference type="Pfam" id="PF10208">
    <property type="entry name" value="ARMET_C"/>
    <property type="match status" value="1"/>
</dbReference>
<dbReference type="AlphaFoldDB" id="A0A397DZH9"/>
<keyword evidence="5 8" id="KW-0732">Signal</keyword>
<reference evidence="11 14" key="2">
    <citation type="submission" date="2019-06" db="EMBL/GenBank/DDBJ databases">
        <title>Genomics analysis of Aphanomyces spp. identifies a new class of oomycete effector associated with host adaptation.</title>
        <authorList>
            <person name="Gaulin E."/>
        </authorList>
    </citation>
    <scope>NUCLEOTIDE SEQUENCE [LARGE SCALE GENOMIC DNA]</scope>
    <source>
        <strain evidence="11 14">E</strain>
    </source>
</reference>
<organism evidence="12 13">
    <name type="scientific">Aphanomyces astaci</name>
    <name type="common">Crayfish plague agent</name>
    <dbReference type="NCBI Taxonomy" id="112090"/>
    <lineage>
        <taxon>Eukaryota</taxon>
        <taxon>Sar</taxon>
        <taxon>Stramenopiles</taxon>
        <taxon>Oomycota</taxon>
        <taxon>Saprolegniomycetes</taxon>
        <taxon>Saprolegniales</taxon>
        <taxon>Verrucalvaceae</taxon>
        <taxon>Aphanomyces</taxon>
    </lineage>
</organism>
<keyword evidence="6" id="KW-1015">Disulfide bond</keyword>
<evidence type="ECO:0000313" key="13">
    <source>
        <dbReference type="Proteomes" id="UP000266643"/>
    </source>
</evidence>
<protein>
    <recommendedName>
        <fullName evidence="3">Mesencephalic astrocyte-derived neurotrophic factor homolog</fullName>
    </recommendedName>
    <alternativeName>
        <fullName evidence="7">MANF/CDNF-like protein</fullName>
    </alternativeName>
</protein>
<feature type="signal peptide" evidence="8">
    <location>
        <begin position="1"/>
        <end position="21"/>
    </location>
</feature>
<sequence length="173" mass="19568">MKLLYVAVVALLGLSAVEVSAKDDKECEVCIKVIDTLKAQYTDLLKESKGKPKLDVAEVALEKMCTKFKSSPKEKKLVRPTRMCYFLEPMKKDAARQVTFNKDTLKICQSLTKKNPEFCSIRFPIKTEAGADYSKLRVKELKKILSERGVSCNGCVEKSDFVKKLQVTEHIEL</sequence>
<dbReference type="Pfam" id="PF20145">
    <property type="entry name" value="ARMET_N"/>
    <property type="match status" value="1"/>
</dbReference>
<evidence type="ECO:0000313" key="11">
    <source>
        <dbReference type="EMBL" id="KAF0719918.1"/>
    </source>
</evidence>
<accession>A0A397DZH9</accession>
<feature type="chain" id="PRO_5036074521" description="Mesencephalic astrocyte-derived neurotrophic factor homolog" evidence="8">
    <location>
        <begin position="22"/>
        <end position="173"/>
    </location>
</feature>
<dbReference type="Proteomes" id="UP000469452">
    <property type="component" value="Unassembled WGS sequence"/>
</dbReference>
<comment type="similarity">
    <text evidence="2">Belongs to the ARMET family.</text>
</comment>
<evidence type="ECO:0000256" key="8">
    <source>
        <dbReference type="SAM" id="SignalP"/>
    </source>
</evidence>
<evidence type="ECO:0000256" key="1">
    <source>
        <dbReference type="ARBA" id="ARBA00004613"/>
    </source>
</evidence>
<evidence type="ECO:0000256" key="7">
    <source>
        <dbReference type="ARBA" id="ARBA00032923"/>
    </source>
</evidence>
<dbReference type="Gene3D" id="1.10.225.10">
    <property type="entry name" value="Saposin-like"/>
    <property type="match status" value="1"/>
</dbReference>
<dbReference type="Gene3D" id="1.10.720.30">
    <property type="entry name" value="SAP domain"/>
    <property type="match status" value="1"/>
</dbReference>
<dbReference type="Proteomes" id="UP000266643">
    <property type="component" value="Unassembled WGS sequence"/>
</dbReference>
<dbReference type="InterPro" id="IPR019345">
    <property type="entry name" value="ARMET_C"/>
</dbReference>
<reference evidence="12 13" key="1">
    <citation type="submission" date="2018-08" db="EMBL/GenBank/DDBJ databases">
        <title>Aphanomyces genome sequencing and annotation.</title>
        <authorList>
            <person name="Minardi D."/>
            <person name="Oidtmann B."/>
            <person name="Van Der Giezen M."/>
            <person name="Studholme D.J."/>
        </authorList>
    </citation>
    <scope>NUCLEOTIDE SEQUENCE [LARGE SCALE GENOMIC DNA]</scope>
    <source>
        <strain evidence="12 13">D2</strain>
    </source>
</reference>
<dbReference type="InterPro" id="IPR045333">
    <property type="entry name" value="ARMET-like"/>
</dbReference>